<evidence type="ECO:0000256" key="2">
    <source>
        <dbReference type="SAM" id="Phobius"/>
    </source>
</evidence>
<proteinExistence type="predicted"/>
<dbReference type="Proteomes" id="UP000242287">
    <property type="component" value="Unassembled WGS sequence"/>
</dbReference>
<evidence type="ECO:0000313" key="3">
    <source>
        <dbReference type="EMBL" id="PFH50377.1"/>
    </source>
</evidence>
<feature type="region of interest" description="Disordered" evidence="1">
    <location>
        <begin position="161"/>
        <end position="198"/>
    </location>
</feature>
<sequence length="351" mass="37757">MRRACQTETEIAVNLVTPVTRFPHQLRDLIVDDTSPGFIYYPLGAWQTGGDDGEYNHTSHISYVQGASTLLTFQGTSVSVFGTLLSASTGTPVSSYTLDKNQTTQFSAPSNTTDSLFEQQFFKADNLEDTWHTLTITLVDGSAFVLDYLIYTPTINASSPTLSMGPYPVPPGSPTQSGDPQGSTPSSSSPSSSSTSQAKTPVGAIIGGVLGGFALIAILAIIIAWLFIRNCRRPRRIDLDGTSIERPRSSPGSINPFRASQTISPVSATTISSKFGQRAETGTRYYYNSHQGSSNPLSAMPSSEEDPMTPYLDVPGRSTQFVGYQAVDSGQYGHMDSRTSYSDSPPAYAKY</sequence>
<protein>
    <submittedName>
        <fullName evidence="3">Uncharacterized protein</fullName>
    </submittedName>
</protein>
<keyword evidence="2" id="KW-0472">Membrane</keyword>
<evidence type="ECO:0000313" key="4">
    <source>
        <dbReference type="Proteomes" id="UP000242287"/>
    </source>
</evidence>
<dbReference type="EMBL" id="KZ302005">
    <property type="protein sequence ID" value="PFH50377.1"/>
    <property type="molecule type" value="Genomic_DNA"/>
</dbReference>
<evidence type="ECO:0000256" key="1">
    <source>
        <dbReference type="SAM" id="MobiDB-lite"/>
    </source>
</evidence>
<feature type="compositionally biased region" description="Low complexity" evidence="1">
    <location>
        <begin position="183"/>
        <end position="196"/>
    </location>
</feature>
<accession>A0A2A9NQ61</accession>
<organism evidence="3 4">
    <name type="scientific">Amanita thiersii Skay4041</name>
    <dbReference type="NCBI Taxonomy" id="703135"/>
    <lineage>
        <taxon>Eukaryota</taxon>
        <taxon>Fungi</taxon>
        <taxon>Dikarya</taxon>
        <taxon>Basidiomycota</taxon>
        <taxon>Agaricomycotina</taxon>
        <taxon>Agaricomycetes</taxon>
        <taxon>Agaricomycetidae</taxon>
        <taxon>Agaricales</taxon>
        <taxon>Pluteineae</taxon>
        <taxon>Amanitaceae</taxon>
        <taxon>Amanita</taxon>
    </lineage>
</organism>
<gene>
    <name evidence="3" type="ORF">AMATHDRAFT_4030</name>
</gene>
<reference evidence="3 4" key="1">
    <citation type="submission" date="2014-02" db="EMBL/GenBank/DDBJ databases">
        <title>Transposable element dynamics among asymbiotic and ectomycorrhizal Amanita fungi.</title>
        <authorList>
            <consortium name="DOE Joint Genome Institute"/>
            <person name="Hess J."/>
            <person name="Skrede I."/>
            <person name="Wolfe B."/>
            <person name="LaButti K."/>
            <person name="Ohm R.A."/>
            <person name="Grigoriev I.V."/>
            <person name="Pringle A."/>
        </authorList>
    </citation>
    <scope>NUCLEOTIDE SEQUENCE [LARGE SCALE GENOMIC DNA]</scope>
    <source>
        <strain evidence="3 4">SKay4041</strain>
    </source>
</reference>
<dbReference type="Gene3D" id="2.60.120.260">
    <property type="entry name" value="Galactose-binding domain-like"/>
    <property type="match status" value="1"/>
</dbReference>
<keyword evidence="2" id="KW-1133">Transmembrane helix</keyword>
<feature type="transmembrane region" description="Helical" evidence="2">
    <location>
        <begin position="202"/>
        <end position="228"/>
    </location>
</feature>
<keyword evidence="2" id="KW-0812">Transmembrane</keyword>
<dbReference type="OrthoDB" id="3265734at2759"/>
<name>A0A2A9NQ61_9AGAR</name>
<feature type="region of interest" description="Disordered" evidence="1">
    <location>
        <begin position="329"/>
        <end position="351"/>
    </location>
</feature>
<keyword evidence="4" id="KW-1185">Reference proteome</keyword>
<dbReference type="AlphaFoldDB" id="A0A2A9NQ61"/>